<dbReference type="GO" id="GO:0005524">
    <property type="term" value="F:ATP binding"/>
    <property type="evidence" value="ECO:0007669"/>
    <property type="project" value="UniProtKB-KW"/>
</dbReference>
<reference evidence="10" key="1">
    <citation type="submission" date="2017-12" db="EMBL/GenBank/DDBJ databases">
        <title>Genomic analysis of Paracoccus sp. CBA4604.</title>
        <authorList>
            <person name="Roh S.W."/>
            <person name="Kim J.Y."/>
            <person name="Kim J.S."/>
        </authorList>
    </citation>
    <scope>NUCLEOTIDE SEQUENCE [LARGE SCALE GENOMIC DNA]</scope>
    <source>
        <strain evidence="10">CBA4604</strain>
    </source>
</reference>
<evidence type="ECO:0000256" key="6">
    <source>
        <dbReference type="ARBA" id="ARBA00022840"/>
    </source>
</evidence>
<evidence type="ECO:0000256" key="2">
    <source>
        <dbReference type="ARBA" id="ARBA00005417"/>
    </source>
</evidence>
<organism evidence="9 10">
    <name type="scientific">Paracoccus jeotgali</name>
    <dbReference type="NCBI Taxonomy" id="2065379"/>
    <lineage>
        <taxon>Bacteria</taxon>
        <taxon>Pseudomonadati</taxon>
        <taxon>Pseudomonadota</taxon>
        <taxon>Alphaproteobacteria</taxon>
        <taxon>Rhodobacterales</taxon>
        <taxon>Paracoccaceae</taxon>
        <taxon>Paracoccus</taxon>
    </lineage>
</organism>
<dbReference type="AlphaFoldDB" id="A0A2K9MBW8"/>
<keyword evidence="5" id="KW-0547">Nucleotide-binding</keyword>
<sequence length="275" mass="28991">MSLLRVQGLSVAAGNRPLVHGVSFDLAPGERLGLVGESGSGKSLTAMASVGLLAPGLRAEGSVLLDGQQVIGQPDRALVPLRGAVAAVVFQDPTAALDPLMRLGDQLAAPIRRRARREGRDLSAAALRDEQTAWLDRVAIPDPARILQAWPHQVSGGQRQRVAIAMALACGPRLLIADEPTTALDVSTQAEVLSLLDQLVRDEGLALLFISHDLPVVSRIADRVLVMRQGVVVEEGPATRVFTAPIHDYTQSLVAAARRLQAALDGATPTPQVAP</sequence>
<dbReference type="PROSITE" id="PS50893">
    <property type="entry name" value="ABC_TRANSPORTER_2"/>
    <property type="match status" value="1"/>
</dbReference>
<gene>
    <name evidence="9" type="ORF">CYR75_01390</name>
</gene>
<dbReference type="PROSITE" id="PS00211">
    <property type="entry name" value="ABC_TRANSPORTER_1"/>
    <property type="match status" value="1"/>
</dbReference>
<dbReference type="SUPFAM" id="SSF52540">
    <property type="entry name" value="P-loop containing nucleoside triphosphate hydrolases"/>
    <property type="match status" value="1"/>
</dbReference>
<evidence type="ECO:0000256" key="4">
    <source>
        <dbReference type="ARBA" id="ARBA00022475"/>
    </source>
</evidence>
<dbReference type="KEGG" id="paru:CYR75_01390"/>
<proteinExistence type="inferred from homology"/>
<evidence type="ECO:0000256" key="7">
    <source>
        <dbReference type="ARBA" id="ARBA00023136"/>
    </source>
</evidence>
<dbReference type="PANTHER" id="PTHR43297:SF2">
    <property type="entry name" value="DIPEPTIDE TRANSPORT ATP-BINDING PROTEIN DPPD"/>
    <property type="match status" value="1"/>
</dbReference>
<evidence type="ECO:0000256" key="1">
    <source>
        <dbReference type="ARBA" id="ARBA00004417"/>
    </source>
</evidence>
<evidence type="ECO:0000313" key="9">
    <source>
        <dbReference type="EMBL" id="AUM73120.1"/>
    </source>
</evidence>
<comment type="subcellular location">
    <subcellularLocation>
        <location evidence="1">Cell inner membrane</location>
        <topology evidence="1">Peripheral membrane protein</topology>
    </subcellularLocation>
</comment>
<evidence type="ECO:0000259" key="8">
    <source>
        <dbReference type="PROSITE" id="PS50893"/>
    </source>
</evidence>
<comment type="similarity">
    <text evidence="2">Belongs to the ABC transporter superfamily.</text>
</comment>
<keyword evidence="3" id="KW-0813">Transport</keyword>
<feature type="domain" description="ABC transporter" evidence="8">
    <location>
        <begin position="4"/>
        <end position="254"/>
    </location>
</feature>
<dbReference type="SMART" id="SM00382">
    <property type="entry name" value="AAA"/>
    <property type="match status" value="1"/>
</dbReference>
<keyword evidence="10" id="KW-1185">Reference proteome</keyword>
<dbReference type="InterPro" id="IPR003593">
    <property type="entry name" value="AAA+_ATPase"/>
</dbReference>
<keyword evidence="4" id="KW-1003">Cell membrane</keyword>
<dbReference type="InterPro" id="IPR050388">
    <property type="entry name" value="ABC_Ni/Peptide_Import"/>
</dbReference>
<evidence type="ECO:0000256" key="3">
    <source>
        <dbReference type="ARBA" id="ARBA00022448"/>
    </source>
</evidence>
<dbReference type="RefSeq" id="WP_101498504.1">
    <property type="nucleotide sequence ID" value="NZ_CP025583.1"/>
</dbReference>
<name>A0A2K9MBW8_9RHOB</name>
<dbReference type="Gene3D" id="3.40.50.300">
    <property type="entry name" value="P-loop containing nucleotide triphosphate hydrolases"/>
    <property type="match status" value="1"/>
</dbReference>
<dbReference type="GO" id="GO:0016887">
    <property type="term" value="F:ATP hydrolysis activity"/>
    <property type="evidence" value="ECO:0007669"/>
    <property type="project" value="InterPro"/>
</dbReference>
<accession>A0A2K9MBW8</accession>
<evidence type="ECO:0000313" key="10">
    <source>
        <dbReference type="Proteomes" id="UP000234882"/>
    </source>
</evidence>
<dbReference type="InterPro" id="IPR017871">
    <property type="entry name" value="ABC_transporter-like_CS"/>
</dbReference>
<dbReference type="GO" id="GO:0005886">
    <property type="term" value="C:plasma membrane"/>
    <property type="evidence" value="ECO:0007669"/>
    <property type="project" value="UniProtKB-SubCell"/>
</dbReference>
<protein>
    <submittedName>
        <fullName evidence="9">ABC transporter ATP-binding protein</fullName>
    </submittedName>
</protein>
<dbReference type="Pfam" id="PF00005">
    <property type="entry name" value="ABC_tran"/>
    <property type="match status" value="1"/>
</dbReference>
<dbReference type="Proteomes" id="UP000234882">
    <property type="component" value="Chromosome"/>
</dbReference>
<dbReference type="PANTHER" id="PTHR43297">
    <property type="entry name" value="OLIGOPEPTIDE TRANSPORT ATP-BINDING PROTEIN APPD"/>
    <property type="match status" value="1"/>
</dbReference>
<dbReference type="CDD" id="cd03257">
    <property type="entry name" value="ABC_NikE_OppD_transporters"/>
    <property type="match status" value="1"/>
</dbReference>
<dbReference type="OrthoDB" id="9815712at2"/>
<evidence type="ECO:0000256" key="5">
    <source>
        <dbReference type="ARBA" id="ARBA00022741"/>
    </source>
</evidence>
<keyword evidence="7" id="KW-0472">Membrane</keyword>
<dbReference type="InterPro" id="IPR003439">
    <property type="entry name" value="ABC_transporter-like_ATP-bd"/>
</dbReference>
<dbReference type="EMBL" id="CP025583">
    <property type="protein sequence ID" value="AUM73120.1"/>
    <property type="molecule type" value="Genomic_DNA"/>
</dbReference>
<keyword evidence="6 9" id="KW-0067">ATP-binding</keyword>
<dbReference type="InterPro" id="IPR027417">
    <property type="entry name" value="P-loop_NTPase"/>
</dbReference>